<dbReference type="GO" id="GO:0032259">
    <property type="term" value="P:methylation"/>
    <property type="evidence" value="ECO:0007669"/>
    <property type="project" value="UniProtKB-KW"/>
</dbReference>
<dbReference type="Gene3D" id="2.170.270.10">
    <property type="entry name" value="SET domain"/>
    <property type="match status" value="1"/>
</dbReference>
<dbReference type="InterPro" id="IPR001214">
    <property type="entry name" value="SET_dom"/>
</dbReference>
<dbReference type="InterPro" id="IPR003616">
    <property type="entry name" value="Post-SET_dom"/>
</dbReference>
<dbReference type="InterPro" id="IPR050777">
    <property type="entry name" value="SET2_Histone-Lys_MeTrsfase"/>
</dbReference>
<keyword evidence="3" id="KW-0158">Chromosome</keyword>
<dbReference type="SMART" id="SM00317">
    <property type="entry name" value="SET"/>
    <property type="match status" value="1"/>
</dbReference>
<evidence type="ECO:0000259" key="9">
    <source>
        <dbReference type="PROSITE" id="PS50280"/>
    </source>
</evidence>
<dbReference type="SMART" id="SM00570">
    <property type="entry name" value="AWS"/>
    <property type="match status" value="1"/>
</dbReference>
<feature type="domain" description="AWS" evidence="11">
    <location>
        <begin position="1"/>
        <end position="46"/>
    </location>
</feature>
<dbReference type="STRING" id="1754192.A0A1Y1WSE3"/>
<dbReference type="InterPro" id="IPR046341">
    <property type="entry name" value="SET_dom_sf"/>
</dbReference>
<keyword evidence="5" id="KW-0808">Transferase</keyword>
<dbReference type="PANTHER" id="PTHR22884">
    <property type="entry name" value="SET DOMAIN PROTEINS"/>
    <property type="match status" value="1"/>
</dbReference>
<dbReference type="Pfam" id="PF00856">
    <property type="entry name" value="SET"/>
    <property type="match status" value="1"/>
</dbReference>
<dbReference type="SUPFAM" id="SSF82199">
    <property type="entry name" value="SET domain"/>
    <property type="match status" value="1"/>
</dbReference>
<proteinExistence type="predicted"/>
<dbReference type="PROSITE" id="PS50280">
    <property type="entry name" value="SET"/>
    <property type="match status" value="1"/>
</dbReference>
<evidence type="ECO:0000313" key="12">
    <source>
        <dbReference type="EMBL" id="ORX76461.1"/>
    </source>
</evidence>
<dbReference type="InterPro" id="IPR006560">
    <property type="entry name" value="AWS_dom"/>
</dbReference>
<evidence type="ECO:0000313" key="13">
    <source>
        <dbReference type="Proteomes" id="UP000193944"/>
    </source>
</evidence>
<reference evidence="12 13" key="2">
    <citation type="submission" date="2016-08" db="EMBL/GenBank/DDBJ databases">
        <title>Pervasive Adenine N6-methylation of Active Genes in Fungi.</title>
        <authorList>
            <consortium name="DOE Joint Genome Institute"/>
            <person name="Mondo S.J."/>
            <person name="Dannebaum R.O."/>
            <person name="Kuo R.C."/>
            <person name="Labutti K."/>
            <person name="Haridas S."/>
            <person name="Kuo A."/>
            <person name="Salamov A."/>
            <person name="Ahrendt S.R."/>
            <person name="Lipzen A."/>
            <person name="Sullivan W."/>
            <person name="Andreopoulos W.B."/>
            <person name="Clum A."/>
            <person name="Lindquist E."/>
            <person name="Daum C."/>
            <person name="Ramamoorthy G.K."/>
            <person name="Gryganskyi A."/>
            <person name="Culley D."/>
            <person name="Magnuson J.K."/>
            <person name="James T.Y."/>
            <person name="O'Malley M.A."/>
            <person name="Stajich J.E."/>
            <person name="Spatafora J.W."/>
            <person name="Visel A."/>
            <person name="Grigoriev I.V."/>
        </authorList>
    </citation>
    <scope>NUCLEOTIDE SEQUENCE [LARGE SCALE GENOMIC DNA]</scope>
    <source>
        <strain evidence="12 13">S4</strain>
    </source>
</reference>
<dbReference type="PROSITE" id="PS51215">
    <property type="entry name" value="AWS"/>
    <property type="match status" value="1"/>
</dbReference>
<organism evidence="12 13">
    <name type="scientific">Anaeromyces robustus</name>
    <dbReference type="NCBI Taxonomy" id="1754192"/>
    <lineage>
        <taxon>Eukaryota</taxon>
        <taxon>Fungi</taxon>
        <taxon>Fungi incertae sedis</taxon>
        <taxon>Chytridiomycota</taxon>
        <taxon>Chytridiomycota incertae sedis</taxon>
        <taxon>Neocallimastigomycetes</taxon>
        <taxon>Neocallimastigales</taxon>
        <taxon>Neocallimastigaceae</taxon>
        <taxon>Anaeromyces</taxon>
    </lineage>
</organism>
<name>A0A1Y1WSE3_9FUNG</name>
<evidence type="ECO:0000256" key="1">
    <source>
        <dbReference type="ARBA" id="ARBA00004123"/>
    </source>
</evidence>
<dbReference type="OrthoDB" id="422362at2759"/>
<comment type="subcellular location">
    <subcellularLocation>
        <location evidence="2">Chromosome</location>
    </subcellularLocation>
    <subcellularLocation>
        <location evidence="1">Nucleus</location>
    </subcellularLocation>
</comment>
<reference evidence="12 13" key="1">
    <citation type="submission" date="2016-08" db="EMBL/GenBank/DDBJ databases">
        <title>A Parts List for Fungal Cellulosomes Revealed by Comparative Genomics.</title>
        <authorList>
            <consortium name="DOE Joint Genome Institute"/>
            <person name="Haitjema C.H."/>
            <person name="Gilmore S.P."/>
            <person name="Henske J.K."/>
            <person name="Solomon K.V."/>
            <person name="De Groot R."/>
            <person name="Kuo A."/>
            <person name="Mondo S.J."/>
            <person name="Salamov A.A."/>
            <person name="Labutti K."/>
            <person name="Zhao Z."/>
            <person name="Chiniquy J."/>
            <person name="Barry K."/>
            <person name="Brewer H.M."/>
            <person name="Purvine S.O."/>
            <person name="Wright A.T."/>
            <person name="Boxma B."/>
            <person name="Van Alen T."/>
            <person name="Hackstein J.H."/>
            <person name="Baker S.E."/>
            <person name="Grigoriev I.V."/>
            <person name="O'Malley M.A."/>
        </authorList>
    </citation>
    <scope>NUCLEOTIDE SEQUENCE [LARGE SCALE GENOMIC DNA]</scope>
    <source>
        <strain evidence="12 13">S4</strain>
    </source>
</reference>
<feature type="domain" description="Post-SET" evidence="10">
    <location>
        <begin position="172"/>
        <end position="188"/>
    </location>
</feature>
<protein>
    <submittedName>
        <fullName evidence="12">SET domain-containing protein</fullName>
    </submittedName>
</protein>
<evidence type="ECO:0000256" key="8">
    <source>
        <dbReference type="SAM" id="MobiDB-lite"/>
    </source>
</evidence>
<keyword evidence="7" id="KW-0539">Nucleus</keyword>
<dbReference type="GO" id="GO:0005694">
    <property type="term" value="C:chromosome"/>
    <property type="evidence" value="ECO:0007669"/>
    <property type="project" value="UniProtKB-SubCell"/>
</dbReference>
<evidence type="ECO:0000256" key="7">
    <source>
        <dbReference type="ARBA" id="ARBA00023242"/>
    </source>
</evidence>
<feature type="region of interest" description="Disordered" evidence="8">
    <location>
        <begin position="195"/>
        <end position="214"/>
    </location>
</feature>
<dbReference type="PROSITE" id="PS50868">
    <property type="entry name" value="POST_SET"/>
    <property type="match status" value="1"/>
</dbReference>
<feature type="domain" description="SET" evidence="9">
    <location>
        <begin position="40"/>
        <end position="166"/>
    </location>
</feature>
<evidence type="ECO:0000256" key="4">
    <source>
        <dbReference type="ARBA" id="ARBA00022603"/>
    </source>
</evidence>
<dbReference type="AlphaFoldDB" id="A0A1Y1WSE3"/>
<gene>
    <name evidence="12" type="ORF">BCR32DRAFT_209077</name>
</gene>
<feature type="compositionally biased region" description="Basic residues" evidence="8">
    <location>
        <begin position="199"/>
        <end position="214"/>
    </location>
</feature>
<dbReference type="GO" id="GO:0005634">
    <property type="term" value="C:nucleus"/>
    <property type="evidence" value="ECO:0007669"/>
    <property type="project" value="UniProtKB-SubCell"/>
</dbReference>
<dbReference type="GO" id="GO:0042054">
    <property type="term" value="F:histone methyltransferase activity"/>
    <property type="evidence" value="ECO:0007669"/>
    <property type="project" value="InterPro"/>
</dbReference>
<evidence type="ECO:0000256" key="3">
    <source>
        <dbReference type="ARBA" id="ARBA00022454"/>
    </source>
</evidence>
<comment type="caution">
    <text evidence="12">The sequence shown here is derived from an EMBL/GenBank/DDBJ whole genome shotgun (WGS) entry which is preliminary data.</text>
</comment>
<feature type="non-terminal residue" evidence="12">
    <location>
        <position position="1"/>
    </location>
</feature>
<accession>A0A1Y1WSE3</accession>
<evidence type="ECO:0000256" key="6">
    <source>
        <dbReference type="ARBA" id="ARBA00022691"/>
    </source>
</evidence>
<evidence type="ECO:0000259" key="10">
    <source>
        <dbReference type="PROSITE" id="PS50868"/>
    </source>
</evidence>
<dbReference type="Proteomes" id="UP000193944">
    <property type="component" value="Unassembled WGS sequence"/>
</dbReference>
<keyword evidence="13" id="KW-1185">Reference proteome</keyword>
<evidence type="ECO:0000256" key="2">
    <source>
        <dbReference type="ARBA" id="ARBA00004286"/>
    </source>
</evidence>
<evidence type="ECO:0000256" key="5">
    <source>
        <dbReference type="ARBA" id="ARBA00022679"/>
    </source>
</evidence>
<sequence length="214" mass="25083">EVNLCECKDGDNCGESCINRELFIECNPMICNCRNRCTNQRFQRYRDFSKYLKVFWAGQKGYGLKTIKPIKKDKLIIEYTGEVISLKTCMERLNTIYKEMKSFYFINYDDGKVIDACQKGNVARFANHSCDPNCCIERWIVNNEIRVGLFALRDIKAGEELFYDYKFFSFGEKQKCYCGSKNCCGSIDFNESNHEKEKKKSTKNIKNRNHLNVN</sequence>
<dbReference type="Pfam" id="PF17907">
    <property type="entry name" value="AWS"/>
    <property type="match status" value="1"/>
</dbReference>
<keyword evidence="6" id="KW-0949">S-adenosyl-L-methionine</keyword>
<evidence type="ECO:0000259" key="11">
    <source>
        <dbReference type="PROSITE" id="PS51215"/>
    </source>
</evidence>
<keyword evidence="4" id="KW-0489">Methyltransferase</keyword>
<dbReference type="EMBL" id="MCFG01000297">
    <property type="protein sequence ID" value="ORX76461.1"/>
    <property type="molecule type" value="Genomic_DNA"/>
</dbReference>